<gene>
    <name evidence="2" type="ORF">SDC9_135840</name>
</gene>
<keyword evidence="1" id="KW-1133">Transmembrane helix</keyword>
<feature type="transmembrane region" description="Helical" evidence="1">
    <location>
        <begin position="6"/>
        <end position="22"/>
    </location>
</feature>
<sequence>MIGFLIGLVCGAGELFLLTRVIKAVSAGRSLQTVAFVFAKILLFAAALVPVALFFQRELLWCGIGISSVLVVGAVVINVLMRRNGKGDR</sequence>
<evidence type="ECO:0000256" key="1">
    <source>
        <dbReference type="SAM" id="Phobius"/>
    </source>
</evidence>
<name>A0A645DHE4_9ZZZZ</name>
<feature type="transmembrane region" description="Helical" evidence="1">
    <location>
        <begin position="34"/>
        <end position="55"/>
    </location>
</feature>
<dbReference type="EMBL" id="VSSQ01036298">
    <property type="protein sequence ID" value="MPM88736.1"/>
    <property type="molecule type" value="Genomic_DNA"/>
</dbReference>
<feature type="transmembrane region" description="Helical" evidence="1">
    <location>
        <begin position="61"/>
        <end position="81"/>
    </location>
</feature>
<evidence type="ECO:0000313" key="2">
    <source>
        <dbReference type="EMBL" id="MPM88736.1"/>
    </source>
</evidence>
<proteinExistence type="predicted"/>
<accession>A0A645DHE4</accession>
<keyword evidence="1" id="KW-0812">Transmembrane</keyword>
<dbReference type="AlphaFoldDB" id="A0A645DHE4"/>
<reference evidence="2" key="1">
    <citation type="submission" date="2019-08" db="EMBL/GenBank/DDBJ databases">
        <authorList>
            <person name="Kucharzyk K."/>
            <person name="Murdoch R.W."/>
            <person name="Higgins S."/>
            <person name="Loffler F."/>
        </authorList>
    </citation>
    <scope>NUCLEOTIDE SEQUENCE</scope>
</reference>
<keyword evidence="1" id="KW-0472">Membrane</keyword>
<organism evidence="2">
    <name type="scientific">bioreactor metagenome</name>
    <dbReference type="NCBI Taxonomy" id="1076179"/>
    <lineage>
        <taxon>unclassified sequences</taxon>
        <taxon>metagenomes</taxon>
        <taxon>ecological metagenomes</taxon>
    </lineage>
</organism>
<protein>
    <submittedName>
        <fullName evidence="2">Uncharacterized protein</fullName>
    </submittedName>
</protein>
<comment type="caution">
    <text evidence="2">The sequence shown here is derived from an EMBL/GenBank/DDBJ whole genome shotgun (WGS) entry which is preliminary data.</text>
</comment>